<keyword evidence="1" id="KW-1133">Transmembrane helix</keyword>
<comment type="caution">
    <text evidence="2">The sequence shown here is derived from an EMBL/GenBank/DDBJ whole genome shotgun (WGS) entry which is preliminary data.</text>
</comment>
<keyword evidence="1" id="KW-0812">Transmembrane</keyword>
<evidence type="ECO:0000313" key="2">
    <source>
        <dbReference type="EMBL" id="RSL19075.1"/>
    </source>
</evidence>
<sequence length="62" mass="6835">MEKEESIETQSSMKKVIFYATVIAGFVAAYMMYRRGESLGTIAKQTITNPVGSLVSEVKNTV</sequence>
<accession>A0A428MQB9</accession>
<organism evidence="2 3">
    <name type="scientific">Edaphobacter aggregans</name>
    <dbReference type="NCBI Taxonomy" id="570835"/>
    <lineage>
        <taxon>Bacteria</taxon>
        <taxon>Pseudomonadati</taxon>
        <taxon>Acidobacteriota</taxon>
        <taxon>Terriglobia</taxon>
        <taxon>Terriglobales</taxon>
        <taxon>Acidobacteriaceae</taxon>
        <taxon>Edaphobacter</taxon>
    </lineage>
</organism>
<name>A0A428MQB9_9BACT</name>
<keyword evidence="1" id="KW-0472">Membrane</keyword>
<reference evidence="2 3" key="1">
    <citation type="submission" date="2018-12" db="EMBL/GenBank/DDBJ databases">
        <title>Sequencing of bacterial isolates from soil warming experiment in Harvard Forest, Massachusetts, USA.</title>
        <authorList>
            <person name="Deangelis K."/>
        </authorList>
    </citation>
    <scope>NUCLEOTIDE SEQUENCE [LARGE SCALE GENOMIC DNA]</scope>
    <source>
        <strain evidence="2 3">EB153</strain>
    </source>
</reference>
<dbReference type="AlphaFoldDB" id="A0A428MQB9"/>
<evidence type="ECO:0000256" key="1">
    <source>
        <dbReference type="SAM" id="Phobius"/>
    </source>
</evidence>
<dbReference type="EMBL" id="RSDW01000001">
    <property type="protein sequence ID" value="RSL19075.1"/>
    <property type="molecule type" value="Genomic_DNA"/>
</dbReference>
<feature type="transmembrane region" description="Helical" evidence="1">
    <location>
        <begin position="16"/>
        <end position="33"/>
    </location>
</feature>
<protein>
    <submittedName>
        <fullName evidence="2">Uncharacterized protein</fullName>
    </submittedName>
</protein>
<dbReference type="OrthoDB" id="123017at2"/>
<dbReference type="RefSeq" id="WP_125487343.1">
    <property type="nucleotide sequence ID" value="NZ_RSDW01000001.1"/>
</dbReference>
<keyword evidence="3" id="KW-1185">Reference proteome</keyword>
<gene>
    <name evidence="2" type="ORF">EDE15_4696</name>
</gene>
<evidence type="ECO:0000313" key="3">
    <source>
        <dbReference type="Proteomes" id="UP000269669"/>
    </source>
</evidence>
<proteinExistence type="predicted"/>
<dbReference type="Proteomes" id="UP000269669">
    <property type="component" value="Unassembled WGS sequence"/>
</dbReference>